<dbReference type="AlphaFoldDB" id="A0A2P8IEU5"/>
<gene>
    <name evidence="1" type="ORF">B0I31_103759</name>
</gene>
<sequence length="138" mass="14837">MLLLARIDAALRLFSDEVRPRLAWVEVLSAVGEAADRQRWYAEAVRADAHGRVPAPDLPDRPVGADGDTPLVLHACALLAVLGRSGIRTWTLADLVTELVTLEQRSWQVELSRLPAGCDVEVLAEVVAVLLLPGASVG</sequence>
<organism evidence="1 2">
    <name type="scientific">Saccharothrix carnea</name>
    <dbReference type="NCBI Taxonomy" id="1280637"/>
    <lineage>
        <taxon>Bacteria</taxon>
        <taxon>Bacillati</taxon>
        <taxon>Actinomycetota</taxon>
        <taxon>Actinomycetes</taxon>
        <taxon>Pseudonocardiales</taxon>
        <taxon>Pseudonocardiaceae</taxon>
        <taxon>Saccharothrix</taxon>
    </lineage>
</organism>
<dbReference type="EMBL" id="PYAX01000003">
    <property type="protein sequence ID" value="PSL56999.1"/>
    <property type="molecule type" value="Genomic_DNA"/>
</dbReference>
<keyword evidence="2" id="KW-1185">Reference proteome</keyword>
<evidence type="ECO:0000313" key="1">
    <source>
        <dbReference type="EMBL" id="PSL56999.1"/>
    </source>
</evidence>
<accession>A0A2P8IEU5</accession>
<comment type="caution">
    <text evidence="1">The sequence shown here is derived from an EMBL/GenBank/DDBJ whole genome shotgun (WGS) entry which is preliminary data.</text>
</comment>
<evidence type="ECO:0000313" key="2">
    <source>
        <dbReference type="Proteomes" id="UP000241118"/>
    </source>
</evidence>
<name>A0A2P8IEU5_SACCR</name>
<proteinExistence type="predicted"/>
<dbReference type="Proteomes" id="UP000241118">
    <property type="component" value="Unassembled WGS sequence"/>
</dbReference>
<protein>
    <submittedName>
        <fullName evidence="1">Uncharacterized protein</fullName>
    </submittedName>
</protein>
<reference evidence="1 2" key="1">
    <citation type="submission" date="2018-03" db="EMBL/GenBank/DDBJ databases">
        <title>Genomic Encyclopedia of Type Strains, Phase III (KMG-III): the genomes of soil and plant-associated and newly described type strains.</title>
        <authorList>
            <person name="Whitman W."/>
        </authorList>
    </citation>
    <scope>NUCLEOTIDE SEQUENCE [LARGE SCALE GENOMIC DNA]</scope>
    <source>
        <strain evidence="1 2">CGMCC 4.7097</strain>
    </source>
</reference>